<evidence type="ECO:0000256" key="3">
    <source>
        <dbReference type="SAM" id="Phobius"/>
    </source>
</evidence>
<reference evidence="4 5" key="1">
    <citation type="submission" date="2024-04" db="EMBL/GenBank/DDBJ databases">
        <authorList>
            <person name="Rising A."/>
            <person name="Reimegard J."/>
            <person name="Sonavane S."/>
            <person name="Akerstrom W."/>
            <person name="Nylinder S."/>
            <person name="Hedman E."/>
            <person name="Kallberg Y."/>
        </authorList>
    </citation>
    <scope>NUCLEOTIDE SEQUENCE [LARGE SCALE GENOMIC DNA]</scope>
</reference>
<dbReference type="PANTHER" id="PTHR43313">
    <property type="entry name" value="SHORT-CHAIN DEHYDROGENASE/REDUCTASE FAMILY 9C"/>
    <property type="match status" value="1"/>
</dbReference>
<comment type="similarity">
    <text evidence="2">Belongs to the short-chain dehydrogenases/reductases (SDR) family.</text>
</comment>
<dbReference type="GO" id="GO:0016491">
    <property type="term" value="F:oxidoreductase activity"/>
    <property type="evidence" value="ECO:0007669"/>
    <property type="project" value="UniProtKB-KW"/>
</dbReference>
<evidence type="ECO:0000313" key="5">
    <source>
        <dbReference type="Proteomes" id="UP001497382"/>
    </source>
</evidence>
<dbReference type="Gene3D" id="3.40.50.720">
    <property type="entry name" value="NAD(P)-binding Rossmann-like Domain"/>
    <property type="match status" value="1"/>
</dbReference>
<dbReference type="SUPFAM" id="SSF51735">
    <property type="entry name" value="NAD(P)-binding Rossmann-fold domains"/>
    <property type="match status" value="1"/>
</dbReference>
<dbReference type="AlphaFoldDB" id="A0AAV2BMS4"/>
<proteinExistence type="inferred from homology"/>
<keyword evidence="5" id="KW-1185">Reference proteome</keyword>
<feature type="transmembrane region" description="Helical" evidence="3">
    <location>
        <begin position="7"/>
        <end position="31"/>
    </location>
</feature>
<dbReference type="PANTHER" id="PTHR43313:SF36">
    <property type="entry name" value="D-BETA-HYDROXYBUTYRATE DEHYDROGENASE, MITOCHONDRIAL"/>
    <property type="match status" value="1"/>
</dbReference>
<evidence type="ECO:0000256" key="2">
    <source>
        <dbReference type="RuleBase" id="RU000363"/>
    </source>
</evidence>
<accession>A0AAV2BMS4</accession>
<dbReference type="InterPro" id="IPR036291">
    <property type="entry name" value="NAD(P)-bd_dom_sf"/>
</dbReference>
<gene>
    <name evidence="4" type="ORF">LARSCL_LOCUS20310</name>
</gene>
<dbReference type="EMBL" id="CAXIEN010000425">
    <property type="protein sequence ID" value="CAL1297457.1"/>
    <property type="molecule type" value="Genomic_DNA"/>
</dbReference>
<feature type="transmembrane region" description="Helical" evidence="3">
    <location>
        <begin position="37"/>
        <end position="54"/>
    </location>
</feature>
<dbReference type="Pfam" id="PF00106">
    <property type="entry name" value="adh_short"/>
    <property type="match status" value="1"/>
</dbReference>
<dbReference type="PROSITE" id="PS00061">
    <property type="entry name" value="ADH_SHORT"/>
    <property type="match status" value="1"/>
</dbReference>
<dbReference type="GO" id="GO:0008202">
    <property type="term" value="P:steroid metabolic process"/>
    <property type="evidence" value="ECO:0007669"/>
    <property type="project" value="TreeGrafter"/>
</dbReference>
<dbReference type="InterPro" id="IPR020904">
    <property type="entry name" value="Sc_DH/Rdtase_CS"/>
</dbReference>
<evidence type="ECO:0008006" key="6">
    <source>
        <dbReference type="Google" id="ProtNLM"/>
    </source>
</evidence>
<evidence type="ECO:0000313" key="4">
    <source>
        <dbReference type="EMBL" id="CAL1297457.1"/>
    </source>
</evidence>
<dbReference type="Proteomes" id="UP001497382">
    <property type="component" value="Unassembled WGS sequence"/>
</dbReference>
<protein>
    <recommendedName>
        <fullName evidence="6">Estradiol 17-beta-dehydrogenase 2</fullName>
    </recommendedName>
</protein>
<organism evidence="4 5">
    <name type="scientific">Larinioides sclopetarius</name>
    <dbReference type="NCBI Taxonomy" id="280406"/>
    <lineage>
        <taxon>Eukaryota</taxon>
        <taxon>Metazoa</taxon>
        <taxon>Ecdysozoa</taxon>
        <taxon>Arthropoda</taxon>
        <taxon>Chelicerata</taxon>
        <taxon>Arachnida</taxon>
        <taxon>Araneae</taxon>
        <taxon>Araneomorphae</taxon>
        <taxon>Entelegynae</taxon>
        <taxon>Araneoidea</taxon>
        <taxon>Araneidae</taxon>
        <taxon>Larinioides</taxon>
    </lineage>
</organism>
<keyword evidence="3" id="KW-0472">Membrane</keyword>
<name>A0AAV2BMS4_9ARAC</name>
<keyword evidence="1" id="KW-0560">Oxidoreductase</keyword>
<keyword evidence="3" id="KW-1133">Transmembrane helix</keyword>
<dbReference type="PRINTS" id="PR00080">
    <property type="entry name" value="SDRFAMILY"/>
</dbReference>
<dbReference type="PRINTS" id="PR00081">
    <property type="entry name" value="GDHRDH"/>
</dbReference>
<sequence length="365" mass="41580">MDKFYAVLIAHCALVFFLLQLVHYSLLFFAAHFVERIAVAVTCLVITLITFRFTKRWCLQDEIDIKKKAVLITGCDSGFGYLLAQRLDKKGFKVFASCLFPCGAGASELKTSLSENSKVFGLDVTKQESVQQALKYVKENLGSYDLWAVVNNAGVRKGFSMELSSIQDFEDCVNVNSLGHVRITKTFLNLLRPSKGRIINVNSISSRFPIPDIIPYCMSKFAAAGFNDCLREELGDTGIKVISMEASAFLSQMTETDIIKKSWEEKIAENEDEIRKNRGEHYIENNRKLSKLYIENVSKDIHIVINDLENAICCQYPDSIYDTSPNIFQVMCLKIQACLPPFIQDFFYHTVSQILLKFYRFKKTF</sequence>
<comment type="caution">
    <text evidence="4">The sequence shown here is derived from an EMBL/GenBank/DDBJ whole genome shotgun (WGS) entry which is preliminary data.</text>
</comment>
<dbReference type="InterPro" id="IPR002347">
    <property type="entry name" value="SDR_fam"/>
</dbReference>
<evidence type="ECO:0000256" key="1">
    <source>
        <dbReference type="ARBA" id="ARBA00023002"/>
    </source>
</evidence>
<keyword evidence="3" id="KW-0812">Transmembrane</keyword>